<evidence type="ECO:0000256" key="3">
    <source>
        <dbReference type="ARBA" id="ARBA00022737"/>
    </source>
</evidence>
<dbReference type="InterPro" id="IPR011009">
    <property type="entry name" value="Kinase-like_dom_sf"/>
</dbReference>
<feature type="repeat" description="PPR" evidence="5">
    <location>
        <begin position="1412"/>
        <end position="1446"/>
    </location>
</feature>
<dbReference type="Pfam" id="PF01535">
    <property type="entry name" value="PPR"/>
    <property type="match status" value="2"/>
</dbReference>
<feature type="repeat" description="PPR" evidence="5">
    <location>
        <begin position="1099"/>
        <end position="1133"/>
    </location>
</feature>
<dbReference type="GO" id="GO:0031072">
    <property type="term" value="F:heat shock protein binding"/>
    <property type="evidence" value="ECO:0007669"/>
    <property type="project" value="InterPro"/>
</dbReference>
<dbReference type="Pfam" id="PF13812">
    <property type="entry name" value="PPR_3"/>
    <property type="match status" value="1"/>
</dbReference>
<dbReference type="InterPro" id="IPR001305">
    <property type="entry name" value="HSP_DnaJ_Cys-rich_dom"/>
</dbReference>
<dbReference type="SUPFAM" id="SSF57938">
    <property type="entry name" value="DnaJ/Hsp40 cysteine-rich domain"/>
    <property type="match status" value="1"/>
</dbReference>
<dbReference type="GO" id="GO:0051082">
    <property type="term" value="F:unfolded protein binding"/>
    <property type="evidence" value="ECO:0007669"/>
    <property type="project" value="InterPro"/>
</dbReference>
<evidence type="ECO:0000259" key="7">
    <source>
        <dbReference type="PROSITE" id="PS51158"/>
    </source>
</evidence>
<dbReference type="NCBIfam" id="TIGR00756">
    <property type="entry name" value="PPR"/>
    <property type="match status" value="3"/>
</dbReference>
<dbReference type="SUPFAM" id="SSF56112">
    <property type="entry name" value="Protein kinase-like (PK-like)"/>
    <property type="match status" value="1"/>
</dbReference>
<feature type="repeat" description="PPR" evidence="5">
    <location>
        <begin position="1377"/>
        <end position="1411"/>
    </location>
</feature>
<dbReference type="CDD" id="cd10719">
    <property type="entry name" value="DnaJ_zf"/>
    <property type="match status" value="1"/>
</dbReference>
<comment type="caution">
    <text evidence="8">The sequence shown here is derived from an EMBL/GenBank/DDBJ whole genome shotgun (WGS) entry which is preliminary data.</text>
</comment>
<evidence type="ECO:0000256" key="4">
    <source>
        <dbReference type="ARBA" id="ARBA00022777"/>
    </source>
</evidence>
<organism evidence="8 9">
    <name type="scientific">Symbiodinium microadriaticum</name>
    <name type="common">Dinoflagellate</name>
    <name type="synonym">Zooxanthella microadriatica</name>
    <dbReference type="NCBI Taxonomy" id="2951"/>
    <lineage>
        <taxon>Eukaryota</taxon>
        <taxon>Sar</taxon>
        <taxon>Alveolata</taxon>
        <taxon>Dinophyceae</taxon>
        <taxon>Suessiales</taxon>
        <taxon>Symbiodiniaceae</taxon>
        <taxon>Symbiodinium</taxon>
    </lineage>
</organism>
<evidence type="ECO:0000313" key="9">
    <source>
        <dbReference type="Proteomes" id="UP000186817"/>
    </source>
</evidence>
<dbReference type="PROSITE" id="PS51375">
    <property type="entry name" value="PPR"/>
    <property type="match status" value="6"/>
</dbReference>
<evidence type="ECO:0000256" key="5">
    <source>
        <dbReference type="PROSITE-ProRule" id="PRU00708"/>
    </source>
</evidence>
<feature type="repeat" description="PPR" evidence="5">
    <location>
        <begin position="1518"/>
        <end position="1552"/>
    </location>
</feature>
<dbReference type="InterPro" id="IPR002885">
    <property type="entry name" value="PPR_rpt"/>
</dbReference>
<dbReference type="PROSITE" id="PS51158">
    <property type="entry name" value="ALPHA_KINASE"/>
    <property type="match status" value="1"/>
</dbReference>
<dbReference type="SMART" id="SM00513">
    <property type="entry name" value="SAP"/>
    <property type="match status" value="1"/>
</dbReference>
<dbReference type="GO" id="GO:0004674">
    <property type="term" value="F:protein serine/threonine kinase activity"/>
    <property type="evidence" value="ECO:0007669"/>
    <property type="project" value="UniProtKB-KW"/>
</dbReference>
<keyword evidence="2" id="KW-0808">Transferase</keyword>
<dbReference type="PANTHER" id="PTHR47447">
    <property type="entry name" value="OS03G0856100 PROTEIN"/>
    <property type="match status" value="1"/>
</dbReference>
<evidence type="ECO:0000256" key="6">
    <source>
        <dbReference type="SAM" id="MobiDB-lite"/>
    </source>
</evidence>
<evidence type="ECO:0000256" key="1">
    <source>
        <dbReference type="ARBA" id="ARBA00022527"/>
    </source>
</evidence>
<dbReference type="GO" id="GO:0005524">
    <property type="term" value="F:ATP binding"/>
    <property type="evidence" value="ECO:0007669"/>
    <property type="project" value="InterPro"/>
</dbReference>
<dbReference type="InterPro" id="IPR036410">
    <property type="entry name" value="HSP_DnaJ_Cys-rich_dom_sf"/>
</dbReference>
<feature type="region of interest" description="Disordered" evidence="6">
    <location>
        <begin position="221"/>
        <end position="278"/>
    </location>
</feature>
<dbReference type="InterPro" id="IPR036361">
    <property type="entry name" value="SAP_dom_sf"/>
</dbReference>
<feature type="repeat" description="PPR" evidence="5">
    <location>
        <begin position="999"/>
        <end position="1033"/>
    </location>
</feature>
<keyword evidence="3" id="KW-0677">Repeat</keyword>
<keyword evidence="9" id="KW-1185">Reference proteome</keyword>
<proteinExistence type="predicted"/>
<dbReference type="EMBL" id="LSRX01000060">
    <property type="protein sequence ID" value="OLQ11362.1"/>
    <property type="molecule type" value="Genomic_DNA"/>
</dbReference>
<dbReference type="SMART" id="SM00811">
    <property type="entry name" value="Alpha_kinase"/>
    <property type="match status" value="1"/>
</dbReference>
<reference evidence="8 9" key="1">
    <citation type="submission" date="2016-02" db="EMBL/GenBank/DDBJ databases">
        <title>Genome analysis of coral dinoflagellate symbionts highlights evolutionary adaptations to a symbiotic lifestyle.</title>
        <authorList>
            <person name="Aranda M."/>
            <person name="Li Y."/>
            <person name="Liew Y.J."/>
            <person name="Baumgarten S."/>
            <person name="Simakov O."/>
            <person name="Wilson M."/>
            <person name="Piel J."/>
            <person name="Ashoor H."/>
            <person name="Bougouffa S."/>
            <person name="Bajic V.B."/>
            <person name="Ryu T."/>
            <person name="Ravasi T."/>
            <person name="Bayer T."/>
            <person name="Micklem G."/>
            <person name="Kim H."/>
            <person name="Bhak J."/>
            <person name="Lajeunesse T.C."/>
            <person name="Voolstra C.R."/>
        </authorList>
    </citation>
    <scope>NUCLEOTIDE SEQUENCE [LARGE SCALE GENOMIC DNA]</scope>
    <source>
        <strain evidence="8 9">CCMP2467</strain>
    </source>
</reference>
<sequence>MFRLTIFNELVIRASFGDPSPQKGRCRETSVTVRCSYVPATSEMSLSCAIPSQVGAVPGLDGATADLEMALTSLFSEVGSVVHIPDSRGGEPLLALLRRRASSEISLAGTDFTGLYKADLGMEALQKLRQDSGMAEFAWRTFLQLLSSALHGQEGCATAASSCAAGKRLELRFRLESAVLAAHLDLEAIASMPSSTEAQGFLKGLRGFVLDALAAESSAEAAKTPTSSARLPGPMPSLSQDPLLTRAATEPPPTGSMTLSRPPAATPPKKRAAGSLVDPHRQSELAASPFSFQQVESIRRRQVKFGILRLCVRARRCGDQALCRRQGSSSNSLDRCPVPVSANNVASSTCGLLPLRRCPVANSMALYTTQLLLSVWDEVYVEAVLLLCFCIGFFLIRIAQRKLVPPFSEMKRSPKGEAKCRMPASQRSDSPLQPLPQLQTALDEQNANVAAEAASALLLAASPPPPSDLASLFELLRRSRGPEGAAKMLKRLPQGSLTTRSITVLAQGAALARDGAALLEVARVSRECVHLPPGCCEVFHLAAAMSEVHDPRKCQHCQGSGAILQPFPLGDKVFNFKVVCPECGGACWTVLCTSCNGKGKIGRTLNLSLGGISYPLSTEEKCDQCYGWGKLAAARHDPVKRKRVDDMTALEMRDELRKMRRKVGGTKAELKERLQQVFETNDRGWAMRCVPEVSSGTYLESGTFRDVFLVTFTKGPRKNLKGVYKVFKDAKTESLIQEDLQAVAEAGRIIEAFNEYNEEHCRQRGQPARRRVYLNQPEVWNCGDRKVLVEPLIDGTYAKFNSNSGWVNEGYNMMQALSHFSFHFSEGQRLLCDLQGGGYDTHYILTDPAVLSAKKEFGATDGGLRMMQNFFAYHICNEYCDPSWLRLKKPRVCAPVRSGTSFFPRGTGRSTAVDAFRNKQFQVRALGVMKYFGIQEALLRGFASCGDAAGHREASETLLANLRPSEAFLCGLLALCATSQAVRLAEQFASFGVARYGPSLPLFSSLLKVYSQAKLWDKACDLHADFEKAGIAPDTATYGALIKAAVEGGRQSLARHLFQESKNPDVMNVMSMIRSAGRDRDIAKALSLLAELQRTSELDATTYNCALEACVACGDRKAAEDLMQKMTKAGHVDVVSYNTYVKLLLAVQDHTQVKLTLEDMRRRGIQPNVVTYNSLIKASQQNARQSWRLVQEMQRAGLEPDAFTCSILAAGLRHSPTSQGLDQILELMSKGGIVLDEVLLNCLLDVCIRLKDPSRLPELLRRWETTGLAPSSHACVMLMRAHGHARNLPEAWRLWRRLLDDDTMPTEDAFMSMVDACLATSDVKAALRVFKECRALLAGFPRAAVAFALAVKAATASQQLAAAVELYEETKGSLRLTAVTYNTLIDALVRAGDLKRAMQLFRDMACQDTGPDLISFSILIKGFASSGDLETAILLLGQMQGQGIQPDSILFNSILHGCARSQRRALTEEVLADMEKAGVAPSNFTVSILVKLYGRCGDLPAALEVIEDYPKRFGFRLNTQAYTCLMSTCIWSGDLPKAFDAYRRMLEDGIEADGKTFETLLSGCVKFGEAIRASRVLADALSCSVRLNRETLESAVVMAHNRNPDVASEMINRMTQAGLQPSGRLVATMAREPCGARGGRRNTRGWKKSGKEAACSRCWQKAVSGSSFTNYSSIKFDTGQDMTASLGFHSTSLGRFYMMSLLFLTDALVSVNRTDRIEVALNATEAELPPGDVPEARLPARAHRATALQVGPMAWSVGQAEDTPPPFRALHLYMAVSMLLGVLLVACYRSLQWLCSSRPPRPLQAHDPLEYGFRDLCGAFEEPRPSRPGSCSGCGKLRLSPQKERAGCRLGARVRFERPPRAVW</sequence>
<dbReference type="Proteomes" id="UP000186817">
    <property type="component" value="Unassembled WGS sequence"/>
</dbReference>
<dbReference type="Gene3D" id="2.10.230.10">
    <property type="entry name" value="Heat shock protein DnaJ, cysteine-rich domain"/>
    <property type="match status" value="1"/>
</dbReference>
<dbReference type="PANTHER" id="PTHR47447:SF17">
    <property type="entry name" value="OS12G0638900 PROTEIN"/>
    <property type="match status" value="1"/>
</dbReference>
<dbReference type="Gene3D" id="1.25.40.10">
    <property type="entry name" value="Tetratricopeptide repeat domain"/>
    <property type="match status" value="5"/>
</dbReference>
<dbReference type="Gene3D" id="3.20.200.10">
    <property type="entry name" value="MHCK/EF2 kinase"/>
    <property type="match status" value="1"/>
</dbReference>
<feature type="repeat" description="PPR" evidence="5">
    <location>
        <begin position="1447"/>
        <end position="1481"/>
    </location>
</feature>
<dbReference type="Gene3D" id="1.10.720.30">
    <property type="entry name" value="SAP domain"/>
    <property type="match status" value="1"/>
</dbReference>
<gene>
    <name evidence="8" type="ORF">AK812_SmicGene4839</name>
</gene>
<dbReference type="Pfam" id="PF13041">
    <property type="entry name" value="PPR_2"/>
    <property type="match status" value="3"/>
</dbReference>
<feature type="domain" description="Alpha-type protein kinase" evidence="7">
    <location>
        <begin position="677"/>
        <end position="890"/>
    </location>
</feature>
<name>A0A1Q9EVD8_SYMMI</name>
<dbReference type="OrthoDB" id="185373at2759"/>
<dbReference type="InterPro" id="IPR003034">
    <property type="entry name" value="SAP_dom"/>
</dbReference>
<evidence type="ECO:0000256" key="2">
    <source>
        <dbReference type="ARBA" id="ARBA00022679"/>
    </source>
</evidence>
<dbReference type="Pfam" id="PF02037">
    <property type="entry name" value="SAP"/>
    <property type="match status" value="1"/>
</dbReference>
<protein>
    <submittedName>
        <fullName evidence="8">Pentatricopeptide repeat-containing protein, mitochondrial</fullName>
    </submittedName>
</protein>
<accession>A0A1Q9EVD8</accession>
<dbReference type="InterPro" id="IPR004166">
    <property type="entry name" value="a-kinase_dom"/>
</dbReference>
<evidence type="ECO:0000313" key="8">
    <source>
        <dbReference type="EMBL" id="OLQ11362.1"/>
    </source>
</evidence>
<keyword evidence="4" id="KW-0418">Kinase</keyword>
<dbReference type="Pfam" id="PF02816">
    <property type="entry name" value="Alpha_kinase"/>
    <property type="match status" value="1"/>
</dbReference>
<keyword evidence="1" id="KW-0723">Serine/threonine-protein kinase</keyword>
<dbReference type="InterPro" id="IPR011990">
    <property type="entry name" value="TPR-like_helical_dom_sf"/>
</dbReference>